<evidence type="ECO:0000313" key="2">
    <source>
        <dbReference type="Proteomes" id="UP000192936"/>
    </source>
</evidence>
<sequence>MALAFAHCDTRRRLDLETLVTWALRDQQADRVQSGLFDIEAAANDHGWEPQGVSGDGVAELLRRHETGDHVDGGGPVRGIAVTVHPDAEAVANAVGWLEPWQRRLVRFHGRSGTRPDWLPLVPLMVAVKRPSEARGRYRHVTAERWEFVPTRSELAKRYLLRGQSLFDARGQRRIVEEERGFHFRTFGDGRRQVQVKWCPLEPAHSDAEIVEANTDYAGWHAGMAKLLDRIGRWDLRDHVLTGFTAPASPWENIP</sequence>
<protein>
    <submittedName>
        <fullName evidence="1">Uncharacterized protein</fullName>
    </submittedName>
</protein>
<proteinExistence type="predicted"/>
<dbReference type="RefSeq" id="WP_085088925.1">
    <property type="nucleotide sequence ID" value="NZ_FXAK01000007.1"/>
</dbReference>
<dbReference type="AlphaFoldDB" id="A0A1X7GN85"/>
<dbReference type="Proteomes" id="UP000192936">
    <property type="component" value="Unassembled WGS sequence"/>
</dbReference>
<organism evidence="1 2">
    <name type="scientific">Azospirillum oryzae</name>
    <dbReference type="NCBI Taxonomy" id="286727"/>
    <lineage>
        <taxon>Bacteria</taxon>
        <taxon>Pseudomonadati</taxon>
        <taxon>Pseudomonadota</taxon>
        <taxon>Alphaproteobacteria</taxon>
        <taxon>Rhodospirillales</taxon>
        <taxon>Azospirillaceae</taxon>
        <taxon>Azospirillum</taxon>
    </lineage>
</organism>
<name>A0A1X7GN85_9PROT</name>
<dbReference type="EMBL" id="FXAK01000007">
    <property type="protein sequence ID" value="SMF72202.1"/>
    <property type="molecule type" value="Genomic_DNA"/>
</dbReference>
<gene>
    <name evidence="1" type="ORF">SAMN02982917_4101</name>
</gene>
<accession>A0A1X7GN85</accession>
<dbReference type="OrthoDB" id="7301376at2"/>
<evidence type="ECO:0000313" key="1">
    <source>
        <dbReference type="EMBL" id="SMF72202.1"/>
    </source>
</evidence>
<reference evidence="1 2" key="1">
    <citation type="submission" date="2017-04" db="EMBL/GenBank/DDBJ databases">
        <authorList>
            <person name="Afonso C.L."/>
            <person name="Miller P.J."/>
            <person name="Scott M.A."/>
            <person name="Spackman E."/>
            <person name="Goraichik I."/>
            <person name="Dimitrov K.M."/>
            <person name="Suarez D.L."/>
            <person name="Swayne D.E."/>
        </authorList>
    </citation>
    <scope>NUCLEOTIDE SEQUENCE [LARGE SCALE GENOMIC DNA]</scope>
    <source>
        <strain evidence="1 2">A2P</strain>
    </source>
</reference>
<dbReference type="STRING" id="286727.SAMN02982917_4101"/>